<comment type="caution">
    <text evidence="2">The sequence shown here is derived from an EMBL/GenBank/DDBJ whole genome shotgun (WGS) entry which is preliminary data.</text>
</comment>
<dbReference type="SUPFAM" id="SSF53067">
    <property type="entry name" value="Actin-like ATPase domain"/>
    <property type="match status" value="2"/>
</dbReference>
<dbReference type="GeneID" id="70233911"/>
<evidence type="ECO:0008006" key="4">
    <source>
        <dbReference type="Google" id="ProtNLM"/>
    </source>
</evidence>
<keyword evidence="3" id="KW-1185">Reference proteome</keyword>
<protein>
    <recommendedName>
        <fullName evidence="4">Actin-related protein</fullName>
    </recommendedName>
</protein>
<dbReference type="InterPro" id="IPR004000">
    <property type="entry name" value="Actin"/>
</dbReference>
<gene>
    <name evidence="2" type="ORF">OGAPHI_001944</name>
</gene>
<evidence type="ECO:0000256" key="1">
    <source>
        <dbReference type="RuleBase" id="RU000487"/>
    </source>
</evidence>
<reference evidence="2" key="1">
    <citation type="journal article" date="2021" name="Open Biol.">
        <title>Shared evolutionary footprints suggest mitochondrial oxidative damage underlies multiple complex I losses in fungi.</title>
        <authorList>
            <person name="Schikora-Tamarit M.A."/>
            <person name="Marcet-Houben M."/>
            <person name="Nosek J."/>
            <person name="Gabaldon T."/>
        </authorList>
    </citation>
    <scope>NUCLEOTIDE SEQUENCE</scope>
    <source>
        <strain evidence="2">CBS6075</strain>
    </source>
</reference>
<dbReference type="AlphaFoldDB" id="A0A9P8PAH7"/>
<accession>A0A9P8PAH7</accession>
<evidence type="ECO:0000313" key="2">
    <source>
        <dbReference type="EMBL" id="KAH3668190.1"/>
    </source>
</evidence>
<name>A0A9P8PAH7_9ASCO</name>
<dbReference type="OrthoDB" id="5132116at2759"/>
<proteinExistence type="inferred from homology"/>
<organism evidence="2 3">
    <name type="scientific">Ogataea philodendri</name>
    <dbReference type="NCBI Taxonomy" id="1378263"/>
    <lineage>
        <taxon>Eukaryota</taxon>
        <taxon>Fungi</taxon>
        <taxon>Dikarya</taxon>
        <taxon>Ascomycota</taxon>
        <taxon>Saccharomycotina</taxon>
        <taxon>Pichiomycetes</taxon>
        <taxon>Pichiales</taxon>
        <taxon>Pichiaceae</taxon>
        <taxon>Ogataea</taxon>
    </lineage>
</organism>
<dbReference type="Gene3D" id="3.30.420.40">
    <property type="match status" value="2"/>
</dbReference>
<comment type="similarity">
    <text evidence="1">Belongs to the actin family.</text>
</comment>
<evidence type="ECO:0000313" key="3">
    <source>
        <dbReference type="Proteomes" id="UP000769157"/>
    </source>
</evidence>
<dbReference type="PANTHER" id="PTHR11937">
    <property type="entry name" value="ACTIN"/>
    <property type="match status" value="1"/>
</dbReference>
<reference evidence="2" key="2">
    <citation type="submission" date="2021-01" db="EMBL/GenBank/DDBJ databases">
        <authorList>
            <person name="Schikora-Tamarit M.A."/>
        </authorList>
    </citation>
    <scope>NUCLEOTIDE SEQUENCE</scope>
    <source>
        <strain evidence="2">CBS6075</strain>
    </source>
</reference>
<dbReference type="InterPro" id="IPR043129">
    <property type="entry name" value="ATPase_NBD"/>
</dbReference>
<dbReference type="EMBL" id="JAEUBE010000158">
    <property type="protein sequence ID" value="KAH3668190.1"/>
    <property type="molecule type" value="Genomic_DNA"/>
</dbReference>
<dbReference type="Gene3D" id="3.90.640.10">
    <property type="entry name" value="Actin, Chain A, domain 4"/>
    <property type="match status" value="1"/>
</dbReference>
<dbReference type="Pfam" id="PF00022">
    <property type="entry name" value="Actin"/>
    <property type="match status" value="1"/>
</dbReference>
<dbReference type="Proteomes" id="UP000769157">
    <property type="component" value="Unassembled WGS sequence"/>
</dbReference>
<dbReference type="SMART" id="SM00268">
    <property type="entry name" value="ACTIN"/>
    <property type="match status" value="1"/>
</dbReference>
<sequence>MDFDFPSLIVDSNSSYTKAGLSSLDMPSVVMPTVYSRDSVDNGNYVFGDDIDSYPQNNIYTMYSEGLVYDWEAISQQWTQIYSQLKLNATEIPLVVTENAWNTKKNRIKACQTAFEELQVPIFSILKRQLCTAFAVSKPSSSIVVDIDEDIVSVTPISNGAVLPKGIQFTKYGGDFLSPFVLDFIQSKFPNEPIDSFLVPRQFQNSSMSDSFRTYQISTSLAEFKNVLLHASLYPVLPEQNDLPPQTNYPQYESHSQIEFRNYELPNRRLIKDIGIEQYKLAEPLFNPAGYSKNLPQLKVAQDAEGISSLILSSMKSLEAPASLYMELLKNIVFTGSLSSIPNLEHRIAQDLARLISDYTIITYLSPDTIERQFDSWVGANVLTSSSAGNLDSLFISKEEYQENGEDYIVEKFK</sequence>
<dbReference type="RefSeq" id="XP_046062604.1">
    <property type="nucleotide sequence ID" value="XM_046202760.1"/>
</dbReference>